<dbReference type="SMART" id="SM00875">
    <property type="entry name" value="BACK"/>
    <property type="match status" value="1"/>
</dbReference>
<evidence type="ECO:0000256" key="1">
    <source>
        <dbReference type="ARBA" id="ARBA00022441"/>
    </source>
</evidence>
<sequence length="710" mass="81315">MTESMALDRYRATVWPVLQVEEQVQFSCDNNLTSGLVQMRCSRELCDVTLHLQGHEFPAHKVVLAATSEYFRMMFTSNMKEKNSDHIDLTESVVLENVSVFDEVLFFLYTGHVQISLCHVEDFIRAADFLLLTKLKDFCQEFYLRYLNLNLNNCLRVSAIADRHHLQQVSVVARNMLCSRFHDHIAFSDEFLELPEPMFLDVLKDAMLIKFMSSDDLVQCIRCWVQHEESRLHLLTRLLHCIDLNTISLETTEKLLLVPELADDGLILTRLQQIYKKMKRLLASKTASPPTLRPRRYKSYLSSKAEASRGVEYACAVSSDNAKSENILLCINTNPFLKYIKILLYQISKQKWYTLQNSVDSLIQNIPGTQTVGAAALEGHKLYLFVSYFIPFPQNLQTPMVLEYDILSGERQQLVFHHSSCPDAGCETVLIDLKSLPPVFLYRNNFLYLVANVNSQGYLYVCDITKKAFECFQIPGTRFISKARAVFKNDRQLYIWCRHRFGSEDVHFHPKVSFLVFDAVDERFGTDEFPPPTGISYYDFENPHILCVQDSVVVVHTPGKRSYRLDEAKHRWIPEPLSLPGFPRHRETPEMGYHGNVLYVNCNNTTYLLQNPAIFTTSLCSLKPGQSVASCLRPPPLDGISVVTASVVSEDIFLCLQECTRFDQSFTEAIMNPENHPACDSDDSGGDISEHSSDEQDGFLFDDEIYGFNE</sequence>
<dbReference type="InterPro" id="IPR011333">
    <property type="entry name" value="SKP1/BTB/POZ_sf"/>
</dbReference>
<keyword evidence="2" id="KW-0677">Repeat</keyword>
<dbReference type="SUPFAM" id="SSF54695">
    <property type="entry name" value="POZ domain"/>
    <property type="match status" value="1"/>
</dbReference>
<comment type="caution">
    <text evidence="5">The sequence shown here is derived from an EMBL/GenBank/DDBJ whole genome shotgun (WGS) entry which is preliminary data.</text>
</comment>
<dbReference type="PANTHER" id="PTHR45632">
    <property type="entry name" value="LD33804P"/>
    <property type="match status" value="1"/>
</dbReference>
<dbReference type="CDD" id="cd18186">
    <property type="entry name" value="BTB_POZ_ZBTB_KLHL-like"/>
    <property type="match status" value="1"/>
</dbReference>
<dbReference type="EMBL" id="JAODUP010000003">
    <property type="protein sequence ID" value="KAK2170360.1"/>
    <property type="molecule type" value="Genomic_DNA"/>
</dbReference>
<evidence type="ECO:0000259" key="4">
    <source>
        <dbReference type="PROSITE" id="PS50097"/>
    </source>
</evidence>
<feature type="region of interest" description="Disordered" evidence="3">
    <location>
        <begin position="673"/>
        <end position="702"/>
    </location>
</feature>
<accession>A0AAD9KFX1</accession>
<proteinExistence type="predicted"/>
<reference evidence="5" key="1">
    <citation type="journal article" date="2023" name="Mol. Biol. Evol.">
        <title>Third-Generation Sequencing Reveals the Adaptive Role of the Epigenome in Three Deep-Sea Polychaetes.</title>
        <authorList>
            <person name="Perez M."/>
            <person name="Aroh O."/>
            <person name="Sun Y."/>
            <person name="Lan Y."/>
            <person name="Juniper S.K."/>
            <person name="Young C.R."/>
            <person name="Angers B."/>
            <person name="Qian P.Y."/>
        </authorList>
    </citation>
    <scope>NUCLEOTIDE SEQUENCE</scope>
    <source>
        <strain evidence="5">P08H-3</strain>
    </source>
</reference>
<name>A0AAD9KFX1_9ANNE</name>
<dbReference type="CDD" id="cd14733">
    <property type="entry name" value="BACK"/>
    <property type="match status" value="1"/>
</dbReference>
<dbReference type="InterPro" id="IPR011705">
    <property type="entry name" value="BACK"/>
</dbReference>
<evidence type="ECO:0000313" key="6">
    <source>
        <dbReference type="Proteomes" id="UP001208570"/>
    </source>
</evidence>
<dbReference type="PANTHER" id="PTHR45632:SF3">
    <property type="entry name" value="KELCH-LIKE PROTEIN 32"/>
    <property type="match status" value="1"/>
</dbReference>
<dbReference type="InterPro" id="IPR000210">
    <property type="entry name" value="BTB/POZ_dom"/>
</dbReference>
<dbReference type="PROSITE" id="PS50097">
    <property type="entry name" value="BTB"/>
    <property type="match status" value="1"/>
</dbReference>
<organism evidence="5 6">
    <name type="scientific">Paralvinella palmiformis</name>
    <dbReference type="NCBI Taxonomy" id="53620"/>
    <lineage>
        <taxon>Eukaryota</taxon>
        <taxon>Metazoa</taxon>
        <taxon>Spiralia</taxon>
        <taxon>Lophotrochozoa</taxon>
        <taxon>Annelida</taxon>
        <taxon>Polychaeta</taxon>
        <taxon>Sedentaria</taxon>
        <taxon>Canalipalpata</taxon>
        <taxon>Terebellida</taxon>
        <taxon>Terebelliformia</taxon>
        <taxon>Alvinellidae</taxon>
        <taxon>Paralvinella</taxon>
    </lineage>
</organism>
<dbReference type="AlphaFoldDB" id="A0AAD9KFX1"/>
<dbReference type="SMART" id="SM00225">
    <property type="entry name" value="BTB"/>
    <property type="match status" value="1"/>
</dbReference>
<dbReference type="Pfam" id="PF00651">
    <property type="entry name" value="BTB"/>
    <property type="match status" value="1"/>
</dbReference>
<dbReference type="Gene3D" id="3.30.710.10">
    <property type="entry name" value="Potassium Channel Kv1.1, Chain A"/>
    <property type="match status" value="1"/>
</dbReference>
<keyword evidence="6" id="KW-1185">Reference proteome</keyword>
<evidence type="ECO:0000313" key="5">
    <source>
        <dbReference type="EMBL" id="KAK2170360.1"/>
    </source>
</evidence>
<dbReference type="Pfam" id="PF07707">
    <property type="entry name" value="BACK"/>
    <property type="match status" value="1"/>
</dbReference>
<dbReference type="Proteomes" id="UP001208570">
    <property type="component" value="Unassembled WGS sequence"/>
</dbReference>
<gene>
    <name evidence="5" type="ORF">LSH36_3g19120</name>
</gene>
<evidence type="ECO:0000256" key="2">
    <source>
        <dbReference type="ARBA" id="ARBA00022737"/>
    </source>
</evidence>
<feature type="domain" description="BTB" evidence="4">
    <location>
        <begin position="46"/>
        <end position="117"/>
    </location>
</feature>
<protein>
    <recommendedName>
        <fullName evidence="4">BTB domain-containing protein</fullName>
    </recommendedName>
</protein>
<dbReference type="Gene3D" id="1.25.40.420">
    <property type="match status" value="1"/>
</dbReference>
<evidence type="ECO:0000256" key="3">
    <source>
        <dbReference type="SAM" id="MobiDB-lite"/>
    </source>
</evidence>
<keyword evidence="1" id="KW-0880">Kelch repeat</keyword>